<dbReference type="AlphaFoldDB" id="A0A2X3KI13"/>
<evidence type="ECO:0000313" key="1">
    <source>
        <dbReference type="EMBL" id="SQD07031.1"/>
    </source>
</evidence>
<protein>
    <submittedName>
        <fullName evidence="1">DNA replication protein</fullName>
    </submittedName>
</protein>
<reference evidence="3 4" key="1">
    <citation type="submission" date="2018-06" db="EMBL/GenBank/DDBJ databases">
        <authorList>
            <consortium name="Pathogen Informatics"/>
            <person name="Doyle S."/>
        </authorList>
    </citation>
    <scope>NUCLEOTIDE SEQUENCE [LARGE SCALE GENOMIC DNA]</scope>
    <source>
        <strain evidence="2 4">NCTC7928</strain>
        <strain evidence="1 3">NCTC8009</strain>
    </source>
</reference>
<accession>A0A2X3KI13</accession>
<evidence type="ECO:0000313" key="4">
    <source>
        <dbReference type="Proteomes" id="UP000254877"/>
    </source>
</evidence>
<proteinExistence type="predicted"/>
<gene>
    <name evidence="1" type="primary">dnaC_6</name>
    <name evidence="2" type="synonym">dnaC_1</name>
    <name evidence="2" type="ORF">NCTC7928_04303</name>
    <name evidence="1" type="ORF">NCTC8009_07647</name>
</gene>
<dbReference type="Proteomes" id="UP000254877">
    <property type="component" value="Unassembled WGS sequence"/>
</dbReference>
<evidence type="ECO:0000313" key="2">
    <source>
        <dbReference type="EMBL" id="STF43605.1"/>
    </source>
</evidence>
<evidence type="ECO:0000313" key="3">
    <source>
        <dbReference type="Proteomes" id="UP000250991"/>
    </source>
</evidence>
<dbReference type="EMBL" id="UARW01000010">
    <property type="protein sequence ID" value="SQD07031.1"/>
    <property type="molecule type" value="Genomic_DNA"/>
</dbReference>
<sequence>MEEMTKLLGERVMDRMRLGNSLWVIFNWDSYRSRVTGKEY</sequence>
<dbReference type="Proteomes" id="UP000250991">
    <property type="component" value="Unassembled WGS sequence"/>
</dbReference>
<dbReference type="EMBL" id="UGAB01000002">
    <property type="protein sequence ID" value="STF43605.1"/>
    <property type="molecule type" value="Genomic_DNA"/>
</dbReference>
<name>A0A2X3KI13_ECOLX</name>
<organism evidence="1 3">
    <name type="scientific">Escherichia coli</name>
    <dbReference type="NCBI Taxonomy" id="562"/>
    <lineage>
        <taxon>Bacteria</taxon>
        <taxon>Pseudomonadati</taxon>
        <taxon>Pseudomonadota</taxon>
        <taxon>Gammaproteobacteria</taxon>
        <taxon>Enterobacterales</taxon>
        <taxon>Enterobacteriaceae</taxon>
        <taxon>Escherichia</taxon>
    </lineage>
</organism>